<proteinExistence type="predicted"/>
<organism evidence="1 2">
    <name type="scientific">Rangifer tarandus platyrhynchus</name>
    <name type="common">Svalbard reindeer</name>
    <dbReference type="NCBI Taxonomy" id="3082113"/>
    <lineage>
        <taxon>Eukaryota</taxon>
        <taxon>Metazoa</taxon>
        <taxon>Chordata</taxon>
        <taxon>Craniata</taxon>
        <taxon>Vertebrata</taxon>
        <taxon>Euteleostomi</taxon>
        <taxon>Mammalia</taxon>
        <taxon>Eutheria</taxon>
        <taxon>Laurasiatheria</taxon>
        <taxon>Artiodactyla</taxon>
        <taxon>Ruminantia</taxon>
        <taxon>Pecora</taxon>
        <taxon>Cervidae</taxon>
        <taxon>Odocoileinae</taxon>
        <taxon>Rangifer</taxon>
    </lineage>
</organism>
<protein>
    <submittedName>
        <fullName evidence="1">Uncharacterized protein</fullName>
    </submittedName>
</protein>
<dbReference type="EMBL" id="OX596106">
    <property type="protein sequence ID" value="CAN0173719.1"/>
    <property type="molecule type" value="Genomic_DNA"/>
</dbReference>
<gene>
    <name evidence="1" type="ORF">MRATA1EN22A_LOCUS13155</name>
</gene>
<name>A0AC59Z2A4_RANTA</name>
<accession>A0AC59Z2A4</accession>
<evidence type="ECO:0000313" key="1">
    <source>
        <dbReference type="EMBL" id="CAN0173719.1"/>
    </source>
</evidence>
<dbReference type="Proteomes" id="UP001162501">
    <property type="component" value="Chromosome 22"/>
</dbReference>
<evidence type="ECO:0000313" key="2">
    <source>
        <dbReference type="Proteomes" id="UP001162501"/>
    </source>
</evidence>
<reference evidence="1" key="1">
    <citation type="submission" date="2023-05" db="EMBL/GenBank/DDBJ databases">
        <authorList>
            <consortium name="ELIXIR-Norway"/>
        </authorList>
    </citation>
    <scope>NUCLEOTIDE SEQUENCE</scope>
</reference>
<reference evidence="1" key="2">
    <citation type="submission" date="2025-03" db="EMBL/GenBank/DDBJ databases">
        <authorList>
            <consortium name="ELIXIR-Norway"/>
            <consortium name="Elixir Norway"/>
        </authorList>
    </citation>
    <scope>NUCLEOTIDE SEQUENCE</scope>
</reference>
<sequence>MERRCHPRAQTLSPEAPRGCRSCCLKEILWGYAVLLPRNVATMRGPPSCSCGWHHTQEHVCSAYLTEELSYEQSGGDAGQHGSSRVNGDRGENWVTP</sequence>